<organism evidence="2">
    <name type="scientific">Deinococcus sp. VB142</name>
    <dbReference type="NCBI Taxonomy" id="3112952"/>
    <lineage>
        <taxon>Bacteria</taxon>
        <taxon>Thermotogati</taxon>
        <taxon>Deinococcota</taxon>
        <taxon>Deinococci</taxon>
        <taxon>Deinococcales</taxon>
        <taxon>Deinococcaceae</taxon>
        <taxon>Deinococcus</taxon>
    </lineage>
</organism>
<dbReference type="RefSeq" id="WP_339095673.1">
    <property type="nucleotide sequence ID" value="NZ_CP149782.1"/>
</dbReference>
<reference evidence="2" key="1">
    <citation type="submission" date="2024-03" db="EMBL/GenBank/DDBJ databases">
        <title>Deinococcus weizhi sp. nov., isolated from human skin.</title>
        <authorList>
            <person name="Wei Z."/>
            <person name="Tian F."/>
            <person name="Yang C."/>
            <person name="Xin L.T."/>
            <person name="Wen Z.J."/>
            <person name="Lan K.C."/>
            <person name="Yu L."/>
            <person name="Zhe W."/>
            <person name="Dan F.D."/>
            <person name="Jun W."/>
            <person name="Rui Z."/>
            <person name="Yong X.J."/>
            <person name="Ting Y."/>
            <person name="Wei X."/>
            <person name="Xu Z.G."/>
            <person name="Xin Z."/>
            <person name="Dong F.G."/>
            <person name="Ni X.M."/>
            <person name="Zheng M.G."/>
            <person name="Chun Y."/>
            <person name="Qian W.X."/>
        </authorList>
    </citation>
    <scope>NUCLEOTIDE SEQUENCE</scope>
    <source>
        <strain evidence="2">VB142</strain>
    </source>
</reference>
<feature type="transmembrane region" description="Helical" evidence="1">
    <location>
        <begin position="127"/>
        <end position="145"/>
    </location>
</feature>
<feature type="transmembrane region" description="Helical" evidence="1">
    <location>
        <begin position="54"/>
        <end position="76"/>
    </location>
</feature>
<accession>A0AAU6Q1G9</accession>
<keyword evidence="1" id="KW-0812">Transmembrane</keyword>
<keyword evidence="1" id="KW-0472">Membrane</keyword>
<dbReference type="AlphaFoldDB" id="A0AAU6Q1G9"/>
<protein>
    <submittedName>
        <fullName evidence="2">Uncharacterized protein</fullName>
    </submittedName>
</protein>
<dbReference type="EMBL" id="CP149782">
    <property type="protein sequence ID" value="WYF44462.1"/>
    <property type="molecule type" value="Genomic_DNA"/>
</dbReference>
<proteinExistence type="predicted"/>
<gene>
    <name evidence="2" type="ORF">WDJ50_13880</name>
</gene>
<sequence length="287" mass="31008">MTRLYLPLAFALGYLASWFVWGVPLPALLALWLGGAALWTFAPRRGQGGWTFSRSFFTVALLGLVLWLVGAGVVGLRMVLSPNNPLPYSFWGLLPALLLGGAIIAAALALVTQMVGRATREKGQPVLVPWLWLAGCAAFALLPAVRVDCRGLDRDSFLSSSSGFSGVAGRNYWGNHPERITGRAQLPADLGGLEVHGGAAFCTRDAAGRSRVFSFRASQPQILVRLSEYDGARRNFYALFSVGAHQQLTPWKAGKWVSIMHADITNYLAWGGVRVVENWPAGMPTAP</sequence>
<evidence type="ECO:0000256" key="1">
    <source>
        <dbReference type="SAM" id="Phobius"/>
    </source>
</evidence>
<name>A0AAU6Q1G9_9DEIO</name>
<feature type="transmembrane region" description="Helical" evidence="1">
    <location>
        <begin position="88"/>
        <end position="115"/>
    </location>
</feature>
<evidence type="ECO:0000313" key="2">
    <source>
        <dbReference type="EMBL" id="WYF44462.1"/>
    </source>
</evidence>
<feature type="transmembrane region" description="Helical" evidence="1">
    <location>
        <begin position="20"/>
        <end position="42"/>
    </location>
</feature>
<keyword evidence="1" id="KW-1133">Transmembrane helix</keyword>